<dbReference type="GO" id="GO:0001665">
    <property type="term" value="F:alpha-N-acetylgalactosaminide alpha-2,6-sialyltransferase activity"/>
    <property type="evidence" value="ECO:0007669"/>
    <property type="project" value="TreeGrafter"/>
</dbReference>
<feature type="non-terminal residue" evidence="25">
    <location>
        <position position="1"/>
    </location>
</feature>
<dbReference type="OMA" id="SGPDECA"/>
<evidence type="ECO:0000313" key="26">
    <source>
        <dbReference type="Proteomes" id="UP000287033"/>
    </source>
</evidence>
<dbReference type="EMBL" id="BEZZ01001075">
    <property type="protein sequence ID" value="GCC37890.1"/>
    <property type="molecule type" value="Genomic_DNA"/>
</dbReference>
<keyword evidence="5" id="KW-0812">Transmembrane</keyword>
<evidence type="ECO:0000256" key="22">
    <source>
        <dbReference type="ARBA" id="ARBA00077208"/>
    </source>
</evidence>
<comment type="similarity">
    <text evidence="2">Belongs to the glycosyltransferase 29 family.</text>
</comment>
<dbReference type="Gene3D" id="3.90.1480.20">
    <property type="entry name" value="Glycosyl transferase family 29"/>
    <property type="match status" value="1"/>
</dbReference>
<evidence type="ECO:0000313" key="25">
    <source>
        <dbReference type="EMBL" id="GCC37890.1"/>
    </source>
</evidence>
<dbReference type="Pfam" id="PF00777">
    <property type="entry name" value="Glyco_transf_29"/>
    <property type="match status" value="1"/>
</dbReference>
<dbReference type="GO" id="GO:0000139">
    <property type="term" value="C:Golgi membrane"/>
    <property type="evidence" value="ECO:0007669"/>
    <property type="project" value="UniProtKB-SubCell"/>
</dbReference>
<comment type="catalytic activity">
    <reaction evidence="19">
        <text>a ganglioside GD1a (d18:1(4E)) + CMP-N-acetyl-beta-neuraminate = a ganglioside GT1aalpha (d18:1(4E)) + CMP + H(+)</text>
        <dbReference type="Rhea" id="RHEA:41972"/>
        <dbReference type="ChEBI" id="CHEBI:15378"/>
        <dbReference type="ChEBI" id="CHEBI:57812"/>
        <dbReference type="ChEBI" id="CHEBI:60377"/>
        <dbReference type="ChEBI" id="CHEBI:78445"/>
        <dbReference type="ChEBI" id="CHEBI:78571"/>
    </reaction>
    <physiologicalReaction direction="left-to-right" evidence="19">
        <dbReference type="Rhea" id="RHEA:41973"/>
    </physiologicalReaction>
</comment>
<dbReference type="GO" id="GO:0009311">
    <property type="term" value="P:oligosaccharide metabolic process"/>
    <property type="evidence" value="ECO:0007669"/>
    <property type="project" value="TreeGrafter"/>
</dbReference>
<evidence type="ECO:0000256" key="23">
    <source>
        <dbReference type="ARBA" id="ARBA00080825"/>
    </source>
</evidence>
<dbReference type="STRING" id="137246.A0A401T5J8"/>
<protein>
    <recommendedName>
        <fullName evidence="21">Alpha-N-acetylgalactosaminide alpha-2,6-sialyltransferase 6</fullName>
    </recommendedName>
    <alternativeName>
        <fullName evidence="22">GalNAc alpha-2,6-sialyltransferase VI</fullName>
    </alternativeName>
    <alternativeName>
        <fullName evidence="23">ST6GalNAc VI</fullName>
    </alternativeName>
    <alternativeName>
        <fullName evidence="24">Sialyltransferase 7F</fullName>
    </alternativeName>
</protein>
<evidence type="ECO:0000256" key="15">
    <source>
        <dbReference type="ARBA" id="ARBA00050681"/>
    </source>
</evidence>
<evidence type="ECO:0000256" key="10">
    <source>
        <dbReference type="ARBA" id="ARBA00023098"/>
    </source>
</evidence>
<evidence type="ECO:0000256" key="1">
    <source>
        <dbReference type="ARBA" id="ARBA00004323"/>
    </source>
</evidence>
<dbReference type="PANTHER" id="PTHR45906:SF5">
    <property type="entry name" value="ALPHA-N-ACETYLGALACTOSAMINIDE ALPHA-2,6-SIALYLTRANSFERASE 5"/>
    <property type="match status" value="1"/>
</dbReference>
<accession>A0A401T5J8</accession>
<dbReference type="InterPro" id="IPR001675">
    <property type="entry name" value="Glyco_trans_29"/>
</dbReference>
<dbReference type="AlphaFoldDB" id="A0A401T5J8"/>
<evidence type="ECO:0000256" key="24">
    <source>
        <dbReference type="ARBA" id="ARBA00082849"/>
    </source>
</evidence>
<sequence>TMGKNEQALQVHCKDCALVTSSGQLIGSGRGAEIDRAECVIRMNDAPTRGYQEDVGHRTSLRVVAHSSIQRLLQKGGELLNASRDPIFIFWGPSSCMRRDGKGQLYNHLQLLHRLRPRLKLHTITRQKMVHFDELFKRETGKDRKASNSWLSTGWFTMIIALELCDRIEVYGMVPPNHCRDPAHRTVPYHYYEPSGIDECTMYISHEMGRKGSHHRFITEKHAFARWARQYDVHFHQPEWELESLASNQTERKARRR</sequence>
<evidence type="ECO:0000256" key="13">
    <source>
        <dbReference type="ARBA" id="ARBA00023180"/>
    </source>
</evidence>
<dbReference type="GO" id="GO:0001574">
    <property type="term" value="P:ganglioside biosynthetic process"/>
    <property type="evidence" value="ECO:0007669"/>
    <property type="project" value="TreeGrafter"/>
</dbReference>
<evidence type="ECO:0000256" key="4">
    <source>
        <dbReference type="ARBA" id="ARBA00022679"/>
    </source>
</evidence>
<evidence type="ECO:0000256" key="6">
    <source>
        <dbReference type="ARBA" id="ARBA00022968"/>
    </source>
</evidence>
<evidence type="ECO:0000256" key="11">
    <source>
        <dbReference type="ARBA" id="ARBA00023136"/>
    </source>
</evidence>
<evidence type="ECO:0000256" key="16">
    <source>
        <dbReference type="ARBA" id="ARBA00051061"/>
    </source>
</evidence>
<keyword evidence="10" id="KW-0443">Lipid metabolism</keyword>
<comment type="catalytic activity">
    <reaction evidence="17">
        <text>a ganglioside GT1b (d18:1(4E)) + CMP-N-acetyl-beta-neuraminate = a ganglioside GQ1balpha (d18:1(4E)) + CMP + H(+)</text>
        <dbReference type="Rhea" id="RHEA:41976"/>
        <dbReference type="ChEBI" id="CHEBI:15378"/>
        <dbReference type="ChEBI" id="CHEBI:57812"/>
        <dbReference type="ChEBI" id="CHEBI:60377"/>
        <dbReference type="ChEBI" id="CHEBI:78452"/>
        <dbReference type="ChEBI" id="CHEBI:78572"/>
    </reaction>
    <physiologicalReaction direction="left-to-right" evidence="17">
        <dbReference type="Rhea" id="RHEA:41977"/>
    </physiologicalReaction>
</comment>
<evidence type="ECO:0000256" key="12">
    <source>
        <dbReference type="ARBA" id="ARBA00023157"/>
    </source>
</evidence>
<keyword evidence="9" id="KW-0333">Golgi apparatus</keyword>
<organism evidence="25 26">
    <name type="scientific">Chiloscyllium punctatum</name>
    <name type="common">Brownbanded bambooshark</name>
    <name type="synonym">Hemiscyllium punctatum</name>
    <dbReference type="NCBI Taxonomy" id="137246"/>
    <lineage>
        <taxon>Eukaryota</taxon>
        <taxon>Metazoa</taxon>
        <taxon>Chordata</taxon>
        <taxon>Craniata</taxon>
        <taxon>Vertebrata</taxon>
        <taxon>Chondrichthyes</taxon>
        <taxon>Elasmobranchii</taxon>
        <taxon>Galeomorphii</taxon>
        <taxon>Galeoidea</taxon>
        <taxon>Orectolobiformes</taxon>
        <taxon>Hemiscylliidae</taxon>
        <taxon>Chiloscyllium</taxon>
    </lineage>
</organism>
<comment type="catalytic activity">
    <reaction evidence="18">
        <text>a globoside MSGG + CMP-N-acetyl-beta-neuraminate = a globoside DSGG + CMP + H(+)</text>
        <dbReference type="Rhea" id="RHEA:56088"/>
        <dbReference type="ChEBI" id="CHEBI:15378"/>
        <dbReference type="ChEBI" id="CHEBI:57812"/>
        <dbReference type="ChEBI" id="CHEBI:60377"/>
        <dbReference type="ChEBI" id="CHEBI:140623"/>
        <dbReference type="ChEBI" id="CHEBI:140624"/>
    </reaction>
    <physiologicalReaction direction="left-to-right" evidence="18">
        <dbReference type="Rhea" id="RHEA:56089"/>
    </physiologicalReaction>
</comment>
<reference evidence="25 26" key="1">
    <citation type="journal article" date="2018" name="Nat. Ecol. Evol.">
        <title>Shark genomes provide insights into elasmobranch evolution and the origin of vertebrates.</title>
        <authorList>
            <person name="Hara Y"/>
            <person name="Yamaguchi K"/>
            <person name="Onimaru K"/>
            <person name="Kadota M"/>
            <person name="Koyanagi M"/>
            <person name="Keeley SD"/>
            <person name="Tatsumi K"/>
            <person name="Tanaka K"/>
            <person name="Motone F"/>
            <person name="Kageyama Y"/>
            <person name="Nozu R"/>
            <person name="Adachi N"/>
            <person name="Nishimura O"/>
            <person name="Nakagawa R"/>
            <person name="Tanegashima C"/>
            <person name="Kiyatake I"/>
            <person name="Matsumoto R"/>
            <person name="Murakumo K"/>
            <person name="Nishida K"/>
            <person name="Terakita A"/>
            <person name="Kuratani S"/>
            <person name="Sato K"/>
            <person name="Hyodo S Kuraku.S."/>
        </authorList>
    </citation>
    <scope>NUCLEOTIDE SEQUENCE [LARGE SCALE GENOMIC DNA]</scope>
</reference>
<proteinExistence type="inferred from homology"/>
<comment type="catalytic activity">
    <reaction evidence="15">
        <text>3-O-[alpha-Neu5Ac-(2-&gt;3)-beta-D-Gal-(1-&gt;3)-alpha-D-GalNAc]-L-Thr-[protein] + CMP-N-acetyl-beta-neuraminate = a 3-O-{alpha-Neu5Ac-(2-&gt;3)-beta-D-Gal-(1-&gt;3)-[alpha-Neu5Ac-(2-&gt;6)]-alpha-D-GalNAc}-L-threonyl-[protein] + CMP + H(+)</text>
        <dbReference type="Rhea" id="RHEA:65284"/>
        <dbReference type="Rhea" id="RHEA-COMP:16762"/>
        <dbReference type="Rhea" id="RHEA-COMP:16763"/>
        <dbReference type="ChEBI" id="CHEBI:15378"/>
        <dbReference type="ChEBI" id="CHEBI:57812"/>
        <dbReference type="ChEBI" id="CHEBI:60377"/>
        <dbReference type="ChEBI" id="CHEBI:156396"/>
        <dbReference type="ChEBI" id="CHEBI:156398"/>
    </reaction>
    <physiologicalReaction direction="left-to-right" evidence="15">
        <dbReference type="Rhea" id="RHEA:65285"/>
    </physiologicalReaction>
</comment>
<evidence type="ECO:0000256" key="5">
    <source>
        <dbReference type="ARBA" id="ARBA00022692"/>
    </source>
</evidence>
<evidence type="ECO:0000256" key="8">
    <source>
        <dbReference type="ARBA" id="ARBA00022989"/>
    </source>
</evidence>
<evidence type="ECO:0000256" key="9">
    <source>
        <dbReference type="ARBA" id="ARBA00023034"/>
    </source>
</evidence>
<comment type="subcellular location">
    <subcellularLocation>
        <location evidence="1">Golgi apparatus membrane</location>
        <topology evidence="1">Single-pass type II membrane protein</topology>
    </subcellularLocation>
</comment>
<keyword evidence="7" id="KW-0730">Sialic acid</keyword>
<name>A0A401T5J8_CHIPU</name>
<keyword evidence="12" id="KW-1015">Disulfide bond</keyword>
<dbReference type="Proteomes" id="UP000287033">
    <property type="component" value="Unassembled WGS sequence"/>
</dbReference>
<keyword evidence="11" id="KW-0472">Membrane</keyword>
<dbReference type="InterPro" id="IPR038578">
    <property type="entry name" value="GT29-like_sf"/>
</dbReference>
<comment type="catalytic activity">
    <reaction evidence="16">
        <text>N-acetyl-alpha-neuraminosyl-(2-&gt;3)-beta-D-galactosyl-(1-&gt;3)-N-acetyl-beta-D-glucosaminyl-(1-&gt;3)-beta-D-galactosyl-(1-&gt;4)-beta-D-glucosyl-(1&lt;-&gt;1')-N-acyl-sphing-4-enine + CMP-N-acetyl-beta-neuraminate = N-acetyl-alpha-neuraminosyl-(2-&gt;3)-beta-D-galactosyl-(1-&gt;3)-[N-acetyl-alpha-neuraminosyl-(2-&gt;6)]-N-acetyl-beta-D-glucosaminyl-(1-&gt;3)-beta-D-galactosyl-(1-&gt;4)-beta-D-glucosyl-(1&lt;-&gt;1')-N-acyl-sphing-4-enine + CMP + H(+)</text>
        <dbReference type="Rhea" id="RHEA:47884"/>
        <dbReference type="ChEBI" id="CHEBI:15378"/>
        <dbReference type="ChEBI" id="CHEBI:57812"/>
        <dbReference type="ChEBI" id="CHEBI:60377"/>
        <dbReference type="ChEBI" id="CHEBI:88073"/>
        <dbReference type="ChEBI" id="CHEBI:88079"/>
    </reaction>
    <physiologicalReaction direction="left-to-right" evidence="16">
        <dbReference type="Rhea" id="RHEA:47885"/>
    </physiologicalReaction>
</comment>
<evidence type="ECO:0000256" key="7">
    <source>
        <dbReference type="ARBA" id="ARBA00022981"/>
    </source>
</evidence>
<evidence type="ECO:0000256" key="20">
    <source>
        <dbReference type="ARBA" id="ARBA00053014"/>
    </source>
</evidence>
<evidence type="ECO:0000256" key="3">
    <source>
        <dbReference type="ARBA" id="ARBA00022676"/>
    </source>
</evidence>
<comment type="catalytic activity">
    <reaction evidence="20">
        <text>3-O-[alpha-Neu5Ac-(2-&gt;3)-beta-D-Gal-(1-&gt;3)-alpha-D-GalNAc]-L-Ser-[protein] + CMP-N-acetyl-beta-neuraminate = a 3-O-{alpha-Neu5Ac-(2-&gt;3)-beta-D-Gal-(1-&gt;3)-[alpha-Neu5Ac-(2-&gt;6)]-alpha-D-GalNAc}-L-seryl-[protein] + CMP + H(+)</text>
        <dbReference type="Rhea" id="RHEA:65280"/>
        <dbReference type="Rhea" id="RHEA-COMP:16760"/>
        <dbReference type="Rhea" id="RHEA-COMP:16761"/>
        <dbReference type="ChEBI" id="CHEBI:15378"/>
        <dbReference type="ChEBI" id="CHEBI:57812"/>
        <dbReference type="ChEBI" id="CHEBI:60377"/>
        <dbReference type="ChEBI" id="CHEBI:156395"/>
        <dbReference type="ChEBI" id="CHEBI:156397"/>
    </reaction>
    <physiologicalReaction direction="left-to-right" evidence="20">
        <dbReference type="Rhea" id="RHEA:65281"/>
    </physiologicalReaction>
</comment>
<evidence type="ECO:0000256" key="14">
    <source>
        <dbReference type="ARBA" id="ARBA00043744"/>
    </source>
</evidence>
<comment type="caution">
    <text evidence="25">The sequence shown here is derived from an EMBL/GenBank/DDBJ whole genome shotgun (WGS) entry which is preliminary data.</text>
</comment>
<evidence type="ECO:0000256" key="19">
    <source>
        <dbReference type="ARBA" id="ARBA00051886"/>
    </source>
</evidence>
<keyword evidence="6" id="KW-0735">Signal-anchor</keyword>
<dbReference type="OrthoDB" id="10264956at2759"/>
<dbReference type="GO" id="GO:0009988">
    <property type="term" value="P:cell-cell recognition"/>
    <property type="evidence" value="ECO:0007669"/>
    <property type="project" value="UniProtKB-ARBA"/>
</dbReference>
<keyword evidence="4" id="KW-0808">Transferase</keyword>
<evidence type="ECO:0000256" key="21">
    <source>
        <dbReference type="ARBA" id="ARBA00074915"/>
    </source>
</evidence>
<dbReference type="PANTHER" id="PTHR45906">
    <property type="entry name" value="ALPHA-N-ACETYL-NEURAMINYL-2,3-BETA-GALACTOSYL-1, 3-N-ACETYL-GALACTOSAMINIDE ALPHA-2,6-SIALYLTRANSFERASE-LIKE"/>
    <property type="match status" value="1"/>
</dbReference>
<comment type="catalytic activity">
    <reaction evidence="14">
        <text>a ganglioside GM1b (d18:1(4E)) + CMP-N-acetyl-beta-neuraminate = a ganglioside GD1alpha (d18:1(4E)) + CMP + H(+)</text>
        <dbReference type="Rhea" id="RHEA:41968"/>
        <dbReference type="ChEBI" id="CHEBI:15378"/>
        <dbReference type="ChEBI" id="CHEBI:57812"/>
        <dbReference type="ChEBI" id="CHEBI:60377"/>
        <dbReference type="ChEBI" id="CHEBI:78568"/>
        <dbReference type="ChEBI" id="CHEBI:78569"/>
    </reaction>
    <physiologicalReaction direction="left-to-right" evidence="14">
        <dbReference type="Rhea" id="RHEA:41969"/>
    </physiologicalReaction>
</comment>
<evidence type="ECO:0000256" key="17">
    <source>
        <dbReference type="ARBA" id="ARBA00051590"/>
    </source>
</evidence>
<keyword evidence="13" id="KW-0325">Glycoprotein</keyword>
<evidence type="ECO:0000256" key="18">
    <source>
        <dbReference type="ARBA" id="ARBA00051833"/>
    </source>
</evidence>
<keyword evidence="8" id="KW-1133">Transmembrane helix</keyword>
<keyword evidence="3" id="KW-0328">Glycosyltransferase</keyword>
<evidence type="ECO:0000256" key="2">
    <source>
        <dbReference type="ARBA" id="ARBA00006003"/>
    </source>
</evidence>
<gene>
    <name evidence="25" type="ORF">chiPu_0016398</name>
</gene>
<dbReference type="FunFam" id="3.90.1480.20:FF:000009">
    <property type="entry name" value="alpha-N-acetylgalactosaminide alpha-2,6-sialyltransferase 6 isoform X2"/>
    <property type="match status" value="1"/>
</dbReference>
<keyword evidence="26" id="KW-1185">Reference proteome</keyword>